<evidence type="ECO:0000313" key="4">
    <source>
        <dbReference type="Proteomes" id="UP000593572"/>
    </source>
</evidence>
<dbReference type="InterPro" id="IPR002921">
    <property type="entry name" value="Fungal_lipase-type"/>
</dbReference>
<dbReference type="PANTHER" id="PTHR46483:SF1">
    <property type="entry name" value="PHOSPHOLIPASE A1 PLIP1, CHLOROPLASTIC"/>
    <property type="match status" value="1"/>
</dbReference>
<accession>A0A7J8M5U5</accession>
<comment type="caution">
    <text evidence="3">The sequence shown here is derived from an EMBL/GenBank/DDBJ whole genome shotgun (WGS) entry which is preliminary data.</text>
</comment>
<proteinExistence type="predicted"/>
<dbReference type="PANTHER" id="PTHR46483">
    <property type="entry name" value="PHOSPHOLIPASE A1 PLIP2, CHLOROPLASTIC"/>
    <property type="match status" value="1"/>
</dbReference>
<reference evidence="3 4" key="1">
    <citation type="journal article" date="2019" name="Genome Biol. Evol.">
        <title>Insights into the evolution of the New World diploid cottons (Gossypium, subgenus Houzingenia) based on genome sequencing.</title>
        <authorList>
            <person name="Grover C.E."/>
            <person name="Arick M.A. 2nd"/>
            <person name="Thrash A."/>
            <person name="Conover J.L."/>
            <person name="Sanders W.S."/>
            <person name="Peterson D.G."/>
            <person name="Frelichowski J.E."/>
            <person name="Scheffler J.A."/>
            <person name="Scheffler B.E."/>
            <person name="Wendel J.F."/>
        </authorList>
    </citation>
    <scope>NUCLEOTIDE SEQUENCE [LARGE SCALE GENOMIC DNA]</scope>
    <source>
        <strain evidence="3">157</strain>
        <tissue evidence="3">Leaf</tissue>
    </source>
</reference>
<protein>
    <recommendedName>
        <fullName evidence="2">Fungal lipase-type domain-containing protein</fullName>
    </recommendedName>
</protein>
<dbReference type="InterPro" id="IPR029058">
    <property type="entry name" value="AB_hydrolase_fold"/>
</dbReference>
<evidence type="ECO:0000259" key="2">
    <source>
        <dbReference type="Pfam" id="PF01764"/>
    </source>
</evidence>
<feature type="domain" description="Fungal lipase-type" evidence="2">
    <location>
        <begin position="397"/>
        <end position="533"/>
    </location>
</feature>
<name>A0A7J8M5U5_9ROSI</name>
<keyword evidence="4" id="KW-1185">Reference proteome</keyword>
<dbReference type="Pfam" id="PF01764">
    <property type="entry name" value="Lipase_3"/>
    <property type="match status" value="1"/>
</dbReference>
<dbReference type="EMBL" id="JABEZX010000007">
    <property type="protein sequence ID" value="MBA0560056.1"/>
    <property type="molecule type" value="Genomic_DNA"/>
</dbReference>
<evidence type="ECO:0000256" key="1">
    <source>
        <dbReference type="ARBA" id="ARBA00022801"/>
    </source>
</evidence>
<sequence>MACTSMAVPTSHATAVAKKDGCKEEIDGLRRSHSGVNLYKRVGIQRSYSDNHLCYSTNKIVAASTKSTLKTSRSFGILPPLPFRISGSMIPNSVRSFLFDPETSKDLSRVGKDVNVIDGNLRGNDDEEKEIKRANWLNRLLEIQSSFKHKQVEEGVQEARIYDENENGDDGGCEVNYDSEDEGGEVKYDRDSFSKLLVQVPWSDTKVISQLAFLCNMAYVIPSVKEKDLRKYYGLRFVTSSLKKKAKTAKIKAKLDQDSTCVPVAETFESESKKVEGKEWKHPIRISVVYEIAASAACYVQSQAKGLLSPGSKSQEEEEDDMNSCRILEQPEIEGENSPPRVYNSEVAALMAAEAMTAVVRAGEKEKQETAKDLQSLHSSPCEWFVCDDLNTYTRYFVIQGSDSLASWKANLLFEPTEFEGTGVLVHRGIYEAAKGIYEQFMPEIMDHLKRHGRRAKLQFTGHSLGGSLSLLVNLMLLARNVVKPSAFRPVVTFGSPFVFCGGQRILDELGLDDNHVHCVMMHRDIVPRTFYCKYPNHVAVVLKRLSGSLRSHPCLLRNVSTCLSNNNQPKLQPNSCIDLFVLFLMQKLLYTPLGKLFILQPSEKSSPPHPLIPPGNALYALDKTHSEYSMQALKAFLNCPHPLDTLSDLTAYGSEGTILRDHDSSNYLKAVNGVLRLQKMANRCSRMDTSLLWPLLNSPSPHSWSHDRSLENILLSNKKIMSGV</sequence>
<keyword evidence="1" id="KW-0378">Hydrolase</keyword>
<dbReference type="GO" id="GO:0006629">
    <property type="term" value="P:lipid metabolic process"/>
    <property type="evidence" value="ECO:0007669"/>
    <property type="project" value="InterPro"/>
</dbReference>
<dbReference type="InterPro" id="IPR043367">
    <property type="entry name" value="PLIP1/2/3"/>
</dbReference>
<dbReference type="Proteomes" id="UP000593572">
    <property type="component" value="Unassembled WGS sequence"/>
</dbReference>
<gene>
    <name evidence="3" type="ORF">Golob_016982</name>
</gene>
<organism evidence="3 4">
    <name type="scientific">Gossypium lobatum</name>
    <dbReference type="NCBI Taxonomy" id="34289"/>
    <lineage>
        <taxon>Eukaryota</taxon>
        <taxon>Viridiplantae</taxon>
        <taxon>Streptophyta</taxon>
        <taxon>Embryophyta</taxon>
        <taxon>Tracheophyta</taxon>
        <taxon>Spermatophyta</taxon>
        <taxon>Magnoliopsida</taxon>
        <taxon>eudicotyledons</taxon>
        <taxon>Gunneridae</taxon>
        <taxon>Pentapetalae</taxon>
        <taxon>rosids</taxon>
        <taxon>malvids</taxon>
        <taxon>Malvales</taxon>
        <taxon>Malvaceae</taxon>
        <taxon>Malvoideae</taxon>
        <taxon>Gossypium</taxon>
    </lineage>
</organism>
<dbReference type="GO" id="GO:0008970">
    <property type="term" value="F:phospholipase A1 activity"/>
    <property type="evidence" value="ECO:0007669"/>
    <property type="project" value="InterPro"/>
</dbReference>
<dbReference type="Gene3D" id="3.40.50.1820">
    <property type="entry name" value="alpha/beta hydrolase"/>
    <property type="match status" value="1"/>
</dbReference>
<dbReference type="AlphaFoldDB" id="A0A7J8M5U5"/>
<dbReference type="SUPFAM" id="SSF53474">
    <property type="entry name" value="alpha/beta-Hydrolases"/>
    <property type="match status" value="1"/>
</dbReference>
<dbReference type="CDD" id="cd00519">
    <property type="entry name" value="Lipase_3"/>
    <property type="match status" value="1"/>
</dbReference>
<evidence type="ECO:0000313" key="3">
    <source>
        <dbReference type="EMBL" id="MBA0560056.1"/>
    </source>
</evidence>